<accession>A0ABX8BVK2</accession>
<feature type="transmembrane region" description="Helical" evidence="1">
    <location>
        <begin position="66"/>
        <end position="88"/>
    </location>
</feature>
<keyword evidence="3" id="KW-1185">Reference proteome</keyword>
<feature type="transmembrane region" description="Helical" evidence="1">
    <location>
        <begin position="160"/>
        <end position="181"/>
    </location>
</feature>
<keyword evidence="1" id="KW-0472">Membrane</keyword>
<feature type="transmembrane region" description="Helical" evidence="1">
    <location>
        <begin position="188"/>
        <end position="207"/>
    </location>
</feature>
<feature type="transmembrane region" description="Helical" evidence="1">
    <location>
        <begin position="240"/>
        <end position="262"/>
    </location>
</feature>
<dbReference type="EMBL" id="CP074133">
    <property type="protein sequence ID" value="QUX26007.1"/>
    <property type="molecule type" value="Genomic_DNA"/>
</dbReference>
<dbReference type="Proteomes" id="UP000676079">
    <property type="component" value="Chromosome"/>
</dbReference>
<feature type="transmembrane region" description="Helical" evidence="1">
    <location>
        <begin position="109"/>
        <end position="140"/>
    </location>
</feature>
<feature type="transmembrane region" description="Helical" evidence="1">
    <location>
        <begin position="26"/>
        <end position="46"/>
    </location>
</feature>
<reference evidence="2 3" key="1">
    <citation type="submission" date="2021-05" db="EMBL/GenBank/DDBJ databases">
        <title>Direct Submission.</title>
        <authorList>
            <person name="Li K."/>
            <person name="Gao J."/>
        </authorList>
    </citation>
    <scope>NUCLEOTIDE SEQUENCE [LARGE SCALE GENOMIC DNA]</scope>
    <source>
        <strain evidence="2 3">Mg02</strain>
    </source>
</reference>
<keyword evidence="1" id="KW-1133">Transmembrane helix</keyword>
<evidence type="ECO:0000256" key="1">
    <source>
        <dbReference type="SAM" id="Phobius"/>
    </source>
</evidence>
<evidence type="ECO:0000313" key="2">
    <source>
        <dbReference type="EMBL" id="QUX26007.1"/>
    </source>
</evidence>
<name>A0ABX8BVK2_9ACTN</name>
<sequence>MRRALSDLGAAVSAEWVRLRSVRTTWWGAAVALALMCAVAPSVAVSTVSNAQNGSVPVAEVPASEMAAYATLWVVQFVVVGLVLPVITTEYSSRSLHASLQAVPVRWRLLAAKAVVAAGFVFVLGVVAAAVGTVLSFAVMSHPYLAGYGTLEAGEAVVSVLRQGVYLALVAVTALGAGAALRSVAGALTTLFLLIVGLPVMLLMMGGELSVVLGERTLFVAGAGFMDTDLALGPVGIGPFAAGVVLLCWSAVALAAGAVVLARRDA</sequence>
<keyword evidence="1" id="KW-0812">Transmembrane</keyword>
<protein>
    <submittedName>
        <fullName evidence="2">ABC transporter permease</fullName>
    </submittedName>
</protein>
<evidence type="ECO:0000313" key="3">
    <source>
        <dbReference type="Proteomes" id="UP000676079"/>
    </source>
</evidence>
<organism evidence="2 3">
    <name type="scientific">Nocardiopsis changdeensis</name>
    <dbReference type="NCBI Taxonomy" id="2831969"/>
    <lineage>
        <taxon>Bacteria</taxon>
        <taxon>Bacillati</taxon>
        <taxon>Actinomycetota</taxon>
        <taxon>Actinomycetes</taxon>
        <taxon>Streptosporangiales</taxon>
        <taxon>Nocardiopsidaceae</taxon>
        <taxon>Nocardiopsis</taxon>
    </lineage>
</organism>
<gene>
    <name evidence="2" type="ORF">KGD84_16175</name>
</gene>
<proteinExistence type="predicted"/>